<dbReference type="InterPro" id="IPR013022">
    <property type="entry name" value="Xyl_isomerase-like_TIM-brl"/>
</dbReference>
<dbReference type="GO" id="GO:0016853">
    <property type="term" value="F:isomerase activity"/>
    <property type="evidence" value="ECO:0007669"/>
    <property type="project" value="UniProtKB-KW"/>
</dbReference>
<dbReference type="Pfam" id="PF01261">
    <property type="entry name" value="AP_endonuc_2"/>
    <property type="match status" value="1"/>
</dbReference>
<dbReference type="InterPro" id="IPR036237">
    <property type="entry name" value="Xyl_isomerase-like_sf"/>
</dbReference>
<dbReference type="EMBL" id="JBHRTA010000027">
    <property type="protein sequence ID" value="MFC3197669.1"/>
    <property type="molecule type" value="Genomic_DNA"/>
</dbReference>
<dbReference type="PANTHER" id="PTHR12110:SF41">
    <property type="entry name" value="INOSOSE DEHYDRATASE"/>
    <property type="match status" value="1"/>
</dbReference>
<keyword evidence="2" id="KW-0413">Isomerase</keyword>
<organism evidence="2 3">
    <name type="scientific">Parapedobacter deserti</name>
    <dbReference type="NCBI Taxonomy" id="1912957"/>
    <lineage>
        <taxon>Bacteria</taxon>
        <taxon>Pseudomonadati</taxon>
        <taxon>Bacteroidota</taxon>
        <taxon>Sphingobacteriia</taxon>
        <taxon>Sphingobacteriales</taxon>
        <taxon>Sphingobacteriaceae</taxon>
        <taxon>Parapedobacter</taxon>
    </lineage>
</organism>
<dbReference type="RefSeq" id="WP_379021581.1">
    <property type="nucleotide sequence ID" value="NZ_JBHRTA010000027.1"/>
</dbReference>
<gene>
    <name evidence="2" type="ORF">ACFOET_08600</name>
</gene>
<comment type="caution">
    <text evidence="2">The sequence shown here is derived from an EMBL/GenBank/DDBJ whole genome shotgun (WGS) entry which is preliminary data.</text>
</comment>
<accession>A0ABV7JLG2</accession>
<dbReference type="InterPro" id="IPR050312">
    <property type="entry name" value="IolE/XylAMocC-like"/>
</dbReference>
<reference evidence="3" key="1">
    <citation type="journal article" date="2019" name="Int. J. Syst. Evol. Microbiol.">
        <title>The Global Catalogue of Microorganisms (GCM) 10K type strain sequencing project: providing services to taxonomists for standard genome sequencing and annotation.</title>
        <authorList>
            <consortium name="The Broad Institute Genomics Platform"/>
            <consortium name="The Broad Institute Genome Sequencing Center for Infectious Disease"/>
            <person name="Wu L."/>
            <person name="Ma J."/>
        </authorList>
    </citation>
    <scope>NUCLEOTIDE SEQUENCE [LARGE SCALE GENOMIC DNA]</scope>
    <source>
        <strain evidence="3">KCTC 52416</strain>
    </source>
</reference>
<keyword evidence="3" id="KW-1185">Reference proteome</keyword>
<name>A0ABV7JLG2_9SPHI</name>
<evidence type="ECO:0000313" key="3">
    <source>
        <dbReference type="Proteomes" id="UP001595526"/>
    </source>
</evidence>
<evidence type="ECO:0000313" key="2">
    <source>
        <dbReference type="EMBL" id="MFC3197669.1"/>
    </source>
</evidence>
<evidence type="ECO:0000259" key="1">
    <source>
        <dbReference type="Pfam" id="PF01261"/>
    </source>
</evidence>
<dbReference type="Gene3D" id="3.20.20.150">
    <property type="entry name" value="Divalent-metal-dependent TIM barrel enzymes"/>
    <property type="match status" value="1"/>
</dbReference>
<dbReference type="SUPFAM" id="SSF51658">
    <property type="entry name" value="Xylose isomerase-like"/>
    <property type="match status" value="1"/>
</dbReference>
<feature type="domain" description="Xylose isomerase-like TIM barrel" evidence="1">
    <location>
        <begin position="109"/>
        <end position="284"/>
    </location>
</feature>
<dbReference type="PANTHER" id="PTHR12110">
    <property type="entry name" value="HYDROXYPYRUVATE ISOMERASE"/>
    <property type="match status" value="1"/>
</dbReference>
<proteinExistence type="predicted"/>
<sequence>MNRRTTAKLLLAGGAQLLVGGLLRGAVRGIAGTPVGNPIIGLQTYSLRDRPFTEAVAAMSQLGIGHCELWEGHVEPWEYRWRRGLSAEEQAESRRGLAEWRQHVAMEALGEIRNLLGQAGIRMVAYNATFKDGISDHDLDLAFRIAVALGVDTINSSATVNVMPRVDKCAQQYGIRVGLHNHANVHDPNEFATPESFFRGLSGRSDYIGINLDTGHFTAAGYDPLAFIEAHHERIFSIHLKDRLKGQGARVPFGMGDTPLAAILQLIQRKQWAIPACIEYEYEGGETVVAIRQCLDYCYESLNQNSSK</sequence>
<dbReference type="Proteomes" id="UP001595526">
    <property type="component" value="Unassembled WGS sequence"/>
</dbReference>
<protein>
    <submittedName>
        <fullName evidence="2">Sugar phosphate isomerase/epimerase family protein</fullName>
    </submittedName>
</protein>